<feature type="compositionally biased region" description="Polar residues" evidence="3">
    <location>
        <begin position="190"/>
        <end position="205"/>
    </location>
</feature>
<evidence type="ECO:0000313" key="6">
    <source>
        <dbReference type="Proteomes" id="UP000283530"/>
    </source>
</evidence>
<feature type="compositionally biased region" description="Basic and acidic residues" evidence="3">
    <location>
        <begin position="124"/>
        <end position="142"/>
    </location>
</feature>
<evidence type="ECO:0000256" key="1">
    <source>
        <dbReference type="ARBA" id="ARBA00005711"/>
    </source>
</evidence>
<gene>
    <name evidence="5" type="ORF">CKAN_00260500</name>
</gene>
<dbReference type="AlphaFoldDB" id="A0A3S3NSE1"/>
<dbReference type="InterPro" id="IPR005516">
    <property type="entry name" value="Remorin_C"/>
</dbReference>
<dbReference type="PANTHER" id="PTHR31471">
    <property type="entry name" value="OS02G0116800 PROTEIN"/>
    <property type="match status" value="1"/>
</dbReference>
<keyword evidence="2" id="KW-0175">Coiled coil</keyword>
<sequence length="316" mass="35220">MENMFKQLRVKFSGLGDSSAQTPQNKSGNRKEAHSWLGRQFSGRSPDSSSSDGEFGTVIAASAFAVTSLEEVDSLNQKKTPAETRRQTSLSKGKSRKEDNLVGPPDARKPSKRMSSELSLKKPAAADKKPTESTSTDKKMPEKVMGSVPSVKRTATFSAPIPNDKAIEKTESGKGKIPKPSVSFRDKPTAPTSNGRDQSGTSTENHGTETKADIWEKAQMAKIQTRYEKLKSTIMSWENEKQTKARRRLEKKERTLELKRAKAQREYRNEMERINRIAGGARALAEERKKNDEVQTKEKAKTFRTTGNLPVTCFCF</sequence>
<comment type="caution">
    <text evidence="5">The sequence shown here is derived from an EMBL/GenBank/DDBJ whole genome shotgun (WGS) entry which is preliminary data.</text>
</comment>
<organism evidence="5 6">
    <name type="scientific">Cinnamomum micranthum f. kanehirae</name>
    <dbReference type="NCBI Taxonomy" id="337451"/>
    <lineage>
        <taxon>Eukaryota</taxon>
        <taxon>Viridiplantae</taxon>
        <taxon>Streptophyta</taxon>
        <taxon>Embryophyta</taxon>
        <taxon>Tracheophyta</taxon>
        <taxon>Spermatophyta</taxon>
        <taxon>Magnoliopsida</taxon>
        <taxon>Magnoliidae</taxon>
        <taxon>Laurales</taxon>
        <taxon>Lauraceae</taxon>
        <taxon>Cinnamomum</taxon>
    </lineage>
</organism>
<proteinExistence type="inferred from homology"/>
<feature type="compositionally biased region" description="Low complexity" evidence="3">
    <location>
        <begin position="42"/>
        <end position="53"/>
    </location>
</feature>
<dbReference type="Pfam" id="PF03763">
    <property type="entry name" value="Remorin_C"/>
    <property type="match status" value="1"/>
</dbReference>
<feature type="compositionally biased region" description="Polar residues" evidence="3">
    <location>
        <begin position="16"/>
        <end position="27"/>
    </location>
</feature>
<accession>A0A3S3NSE1</accession>
<dbReference type="Proteomes" id="UP000283530">
    <property type="component" value="Unassembled WGS sequence"/>
</dbReference>
<feature type="region of interest" description="Disordered" evidence="3">
    <location>
        <begin position="71"/>
        <end position="214"/>
    </location>
</feature>
<keyword evidence="6" id="KW-1185">Reference proteome</keyword>
<feature type="compositionally biased region" description="Basic and acidic residues" evidence="3">
    <location>
        <begin position="165"/>
        <end position="174"/>
    </location>
</feature>
<evidence type="ECO:0000256" key="2">
    <source>
        <dbReference type="SAM" id="Coils"/>
    </source>
</evidence>
<reference evidence="5 6" key="1">
    <citation type="journal article" date="2019" name="Nat. Plants">
        <title>Stout camphor tree genome fills gaps in understanding of flowering plant genome evolution.</title>
        <authorList>
            <person name="Chaw S.M."/>
            <person name="Liu Y.C."/>
            <person name="Wu Y.W."/>
            <person name="Wang H.Y."/>
            <person name="Lin C.I."/>
            <person name="Wu C.S."/>
            <person name="Ke H.M."/>
            <person name="Chang L.Y."/>
            <person name="Hsu C.Y."/>
            <person name="Yang H.T."/>
            <person name="Sudianto E."/>
            <person name="Hsu M.H."/>
            <person name="Wu K.P."/>
            <person name="Wang L.N."/>
            <person name="Leebens-Mack J.H."/>
            <person name="Tsai I.J."/>
        </authorList>
    </citation>
    <scope>NUCLEOTIDE SEQUENCE [LARGE SCALE GENOMIC DNA]</scope>
    <source>
        <strain evidence="6">cv. Chaw 1501</strain>
        <tissue evidence="5">Young leaves</tissue>
    </source>
</reference>
<feature type="region of interest" description="Disordered" evidence="3">
    <location>
        <begin position="1"/>
        <end position="54"/>
    </location>
</feature>
<comment type="similarity">
    <text evidence="1">Belongs to the remorin family.</text>
</comment>
<evidence type="ECO:0000256" key="3">
    <source>
        <dbReference type="SAM" id="MobiDB-lite"/>
    </source>
</evidence>
<dbReference type="PANTHER" id="PTHR31471:SF51">
    <property type="entry name" value="REMORIN FAMILY PROTEIN"/>
    <property type="match status" value="1"/>
</dbReference>
<evidence type="ECO:0000313" key="5">
    <source>
        <dbReference type="EMBL" id="RWR74280.1"/>
    </source>
</evidence>
<evidence type="ECO:0000259" key="4">
    <source>
        <dbReference type="Pfam" id="PF03763"/>
    </source>
</evidence>
<dbReference type="EMBL" id="QPKB01000001">
    <property type="protein sequence ID" value="RWR74280.1"/>
    <property type="molecule type" value="Genomic_DNA"/>
</dbReference>
<dbReference type="OrthoDB" id="1879425at2759"/>
<feature type="coiled-coil region" evidence="2">
    <location>
        <begin position="220"/>
        <end position="273"/>
    </location>
</feature>
<name>A0A3S3NSE1_9MAGN</name>
<feature type="domain" description="Remorin C-terminal" evidence="4">
    <location>
        <begin position="208"/>
        <end position="311"/>
    </location>
</feature>
<protein>
    <submittedName>
        <fullName evidence="5">Remorin-like protein isoform X1</fullName>
    </submittedName>
</protein>